<dbReference type="GO" id="GO:0006427">
    <property type="term" value="P:histidyl-tRNA aminoacylation"/>
    <property type="evidence" value="ECO:0007669"/>
    <property type="project" value="TreeGrafter"/>
</dbReference>
<dbReference type="InterPro" id="IPR036621">
    <property type="entry name" value="Anticodon-bd_dom_sf"/>
</dbReference>
<protein>
    <submittedName>
        <fullName evidence="1">Uncharacterized protein</fullName>
    </submittedName>
</protein>
<reference evidence="1" key="1">
    <citation type="submission" date="2024-03" db="EMBL/GenBank/DDBJ databases">
        <title>WGS assembly of Saponaria officinalis var. Norfolk2.</title>
        <authorList>
            <person name="Jenkins J."/>
            <person name="Shu S."/>
            <person name="Grimwood J."/>
            <person name="Barry K."/>
            <person name="Goodstein D."/>
            <person name="Schmutz J."/>
            <person name="Leebens-Mack J."/>
            <person name="Osbourn A."/>
        </authorList>
    </citation>
    <scope>NUCLEOTIDE SEQUENCE [LARGE SCALE GENOMIC DNA]</scope>
    <source>
        <strain evidence="1">JIC</strain>
    </source>
</reference>
<comment type="caution">
    <text evidence="1">The sequence shown here is derived from an EMBL/GenBank/DDBJ whole genome shotgun (WGS) entry which is preliminary data.</text>
</comment>
<proteinExistence type="predicted"/>
<accession>A0AAW1LDQ9</accession>
<evidence type="ECO:0000313" key="1">
    <source>
        <dbReference type="EMBL" id="KAK9734142.1"/>
    </source>
</evidence>
<dbReference type="Proteomes" id="UP001443914">
    <property type="component" value="Unassembled WGS sequence"/>
</dbReference>
<sequence length="142" mass="15880">MVKLAQMKRRLLRSWLAFGALESHQSLWIYLRKQSSGSPVDGTFLAVGGQYDYLLRQIREREHGSSPPGAFGASLALETVIQHSCPNFRTIRREDSVSILVCSKGGGGLLKERMELLPRLWEANIKAGFVPSFGPSLTEQYE</sequence>
<dbReference type="EMBL" id="JBDFQZ010000004">
    <property type="protein sequence ID" value="KAK9734142.1"/>
    <property type="molecule type" value="Genomic_DNA"/>
</dbReference>
<name>A0AAW1LDQ9_SAPOF</name>
<keyword evidence="2" id="KW-1185">Reference proteome</keyword>
<gene>
    <name evidence="1" type="ORF">RND81_04G117800</name>
</gene>
<dbReference type="PANTHER" id="PTHR11476:SF10">
    <property type="entry name" value="NON-SPECIFIC SERINE_THREONINE PROTEIN KINASE"/>
    <property type="match status" value="1"/>
</dbReference>
<evidence type="ECO:0000313" key="2">
    <source>
        <dbReference type="Proteomes" id="UP001443914"/>
    </source>
</evidence>
<dbReference type="GO" id="GO:0032543">
    <property type="term" value="P:mitochondrial translation"/>
    <property type="evidence" value="ECO:0007669"/>
    <property type="project" value="TreeGrafter"/>
</dbReference>
<dbReference type="Gene3D" id="3.40.50.800">
    <property type="entry name" value="Anticodon-binding domain"/>
    <property type="match status" value="1"/>
</dbReference>
<dbReference type="GO" id="GO:0004821">
    <property type="term" value="F:histidine-tRNA ligase activity"/>
    <property type="evidence" value="ECO:0007669"/>
    <property type="project" value="TreeGrafter"/>
</dbReference>
<dbReference type="PANTHER" id="PTHR11476">
    <property type="entry name" value="HISTIDYL-TRNA SYNTHETASE"/>
    <property type="match status" value="1"/>
</dbReference>
<dbReference type="GO" id="GO:0005829">
    <property type="term" value="C:cytosol"/>
    <property type="evidence" value="ECO:0007669"/>
    <property type="project" value="TreeGrafter"/>
</dbReference>
<organism evidence="1 2">
    <name type="scientific">Saponaria officinalis</name>
    <name type="common">Common soapwort</name>
    <name type="synonym">Lychnis saponaria</name>
    <dbReference type="NCBI Taxonomy" id="3572"/>
    <lineage>
        <taxon>Eukaryota</taxon>
        <taxon>Viridiplantae</taxon>
        <taxon>Streptophyta</taxon>
        <taxon>Embryophyta</taxon>
        <taxon>Tracheophyta</taxon>
        <taxon>Spermatophyta</taxon>
        <taxon>Magnoliopsida</taxon>
        <taxon>eudicotyledons</taxon>
        <taxon>Gunneridae</taxon>
        <taxon>Pentapetalae</taxon>
        <taxon>Caryophyllales</taxon>
        <taxon>Caryophyllaceae</taxon>
        <taxon>Caryophylleae</taxon>
        <taxon>Saponaria</taxon>
    </lineage>
</organism>
<dbReference type="GO" id="GO:0005739">
    <property type="term" value="C:mitochondrion"/>
    <property type="evidence" value="ECO:0007669"/>
    <property type="project" value="TreeGrafter"/>
</dbReference>
<dbReference type="GO" id="GO:0003723">
    <property type="term" value="F:RNA binding"/>
    <property type="evidence" value="ECO:0007669"/>
    <property type="project" value="TreeGrafter"/>
</dbReference>
<dbReference type="AlphaFoldDB" id="A0AAW1LDQ9"/>